<comment type="caution">
    <text evidence="1">The sequence shown here is derived from an EMBL/GenBank/DDBJ whole genome shotgun (WGS) entry which is preliminary data.</text>
</comment>
<sequence>MRFRAQSIPVLQYGSRHMLSDFSGNLVHVRYLSLLEDINTIRTYRWVVHGSFGGCTTDRESLSLTIDLGMVAYTSILRPQLITDVQTCTGSILGGMTTLTGGQHASHVEAWLQWRLRVKDGPALAAETSMLQEVDDMASVVIQQPPTKLHRWPCSRRTCRRLFRGAWSLSAVLWAALHHSTISNRRSLYNHRVAVPGSIYRTGSARGVKMGARRWPGRGAGGRRPPVPPFPNRHEHVDPGHVEVERGEGSGAGQPIINPFDSPNLDIPSFSLGLTPTSQSFPSRFGTLQMPPPFDLGFASFQSPQSTSFGFRAPPPPGTAGLSTPHQPILQASSSDKEERMDDMDGIHHYGFGHHVGKKTTRFTPSDWP</sequence>
<accession>A0ACC0CCJ3</accession>
<protein>
    <submittedName>
        <fullName evidence="1">Uncharacterized protein</fullName>
    </submittedName>
</protein>
<organism evidence="1 2">
    <name type="scientific">Catharanthus roseus</name>
    <name type="common">Madagascar periwinkle</name>
    <name type="synonym">Vinca rosea</name>
    <dbReference type="NCBI Taxonomy" id="4058"/>
    <lineage>
        <taxon>Eukaryota</taxon>
        <taxon>Viridiplantae</taxon>
        <taxon>Streptophyta</taxon>
        <taxon>Embryophyta</taxon>
        <taxon>Tracheophyta</taxon>
        <taxon>Spermatophyta</taxon>
        <taxon>Magnoliopsida</taxon>
        <taxon>eudicotyledons</taxon>
        <taxon>Gunneridae</taxon>
        <taxon>Pentapetalae</taxon>
        <taxon>asterids</taxon>
        <taxon>lamiids</taxon>
        <taxon>Gentianales</taxon>
        <taxon>Apocynaceae</taxon>
        <taxon>Rauvolfioideae</taxon>
        <taxon>Vinceae</taxon>
        <taxon>Catharanthinae</taxon>
        <taxon>Catharanthus</taxon>
    </lineage>
</organism>
<dbReference type="Proteomes" id="UP001060085">
    <property type="component" value="Linkage Group LG01"/>
</dbReference>
<reference evidence="2" key="1">
    <citation type="journal article" date="2023" name="Nat. Plants">
        <title>Single-cell RNA sequencing provides a high-resolution roadmap for understanding the multicellular compartmentation of specialized metabolism.</title>
        <authorList>
            <person name="Sun S."/>
            <person name="Shen X."/>
            <person name="Li Y."/>
            <person name="Li Y."/>
            <person name="Wang S."/>
            <person name="Li R."/>
            <person name="Zhang H."/>
            <person name="Shen G."/>
            <person name="Guo B."/>
            <person name="Wei J."/>
            <person name="Xu J."/>
            <person name="St-Pierre B."/>
            <person name="Chen S."/>
            <person name="Sun C."/>
        </authorList>
    </citation>
    <scope>NUCLEOTIDE SEQUENCE [LARGE SCALE GENOMIC DNA]</scope>
</reference>
<gene>
    <name evidence="1" type="ORF">M9H77_03883</name>
</gene>
<name>A0ACC0CCJ3_CATRO</name>
<evidence type="ECO:0000313" key="2">
    <source>
        <dbReference type="Proteomes" id="UP001060085"/>
    </source>
</evidence>
<evidence type="ECO:0000313" key="1">
    <source>
        <dbReference type="EMBL" id="KAI5682655.1"/>
    </source>
</evidence>
<dbReference type="EMBL" id="CM044701">
    <property type="protein sequence ID" value="KAI5682655.1"/>
    <property type="molecule type" value="Genomic_DNA"/>
</dbReference>
<proteinExistence type="predicted"/>
<keyword evidence="2" id="KW-1185">Reference proteome</keyword>